<keyword evidence="2" id="KW-1185">Reference proteome</keyword>
<evidence type="ECO:0000313" key="1">
    <source>
        <dbReference type="EMBL" id="KAJ7998802.1"/>
    </source>
</evidence>
<reference evidence="1" key="1">
    <citation type="submission" date="2021-05" db="EMBL/GenBank/DDBJ databases">
        <authorList>
            <person name="Pan Q."/>
            <person name="Jouanno E."/>
            <person name="Zahm M."/>
            <person name="Klopp C."/>
            <person name="Cabau C."/>
            <person name="Louis A."/>
            <person name="Berthelot C."/>
            <person name="Parey E."/>
            <person name="Roest Crollius H."/>
            <person name="Montfort J."/>
            <person name="Robinson-Rechavi M."/>
            <person name="Bouchez O."/>
            <person name="Lampietro C."/>
            <person name="Lopez Roques C."/>
            <person name="Donnadieu C."/>
            <person name="Postlethwait J."/>
            <person name="Bobe J."/>
            <person name="Dillon D."/>
            <person name="Chandos A."/>
            <person name="von Hippel F."/>
            <person name="Guiguen Y."/>
        </authorList>
    </citation>
    <scope>NUCLEOTIDE SEQUENCE</scope>
    <source>
        <strain evidence="1">YG-Jan2019</strain>
    </source>
</reference>
<gene>
    <name evidence="1" type="ORF">DPEC_G00208760</name>
</gene>
<organism evidence="1 2">
    <name type="scientific">Dallia pectoralis</name>
    <name type="common">Alaska blackfish</name>
    <dbReference type="NCBI Taxonomy" id="75939"/>
    <lineage>
        <taxon>Eukaryota</taxon>
        <taxon>Metazoa</taxon>
        <taxon>Chordata</taxon>
        <taxon>Craniata</taxon>
        <taxon>Vertebrata</taxon>
        <taxon>Euteleostomi</taxon>
        <taxon>Actinopterygii</taxon>
        <taxon>Neopterygii</taxon>
        <taxon>Teleostei</taxon>
        <taxon>Protacanthopterygii</taxon>
        <taxon>Esociformes</taxon>
        <taxon>Umbridae</taxon>
        <taxon>Dallia</taxon>
    </lineage>
</organism>
<dbReference type="Proteomes" id="UP001157502">
    <property type="component" value="Chromosome 17"/>
</dbReference>
<dbReference type="EMBL" id="CM055744">
    <property type="protein sequence ID" value="KAJ7998802.1"/>
    <property type="molecule type" value="Genomic_DNA"/>
</dbReference>
<sequence>MHPVLKMRAPPTPIAPPELLAVGATYLWIKPNANSIIGDGPIILKEVEYRTTTGNWAETHIVDAPTYKLWHLDPDVEYEIKVLLSRPGEGGTGPPGPPLITRTKCADPVHGPQNVNVVDIRARQLTLQWETFGYAVTRCHSYNLTVQYQYVFNQQEFAAEELIPTSSHYSLRGLRPFVTVRLRLVLANPEGSKESEEIVKQTEEDVPGSVPMESIQTGPYEEKIFMQWKAPNETNGVITLYEITYKALSSLDPSADLTTQRGRVFKLCNETHHLFMGLYPGTTYFFTLKASTNKGFGPPVTTRIATKIAAPSMPEYEMDTAPLNETETTITVLLKPAQSRGAPVSAYQLVVREERKQKVRRAADASECFPVPVSFKNASILDSPHYFAAELPPTYLTVVQPFTIGDNKTYSGYWNPPLSPAKSYSIFFQALSKANGETKINCVRLATKGSSTQDSDAVEPEKQVDSTVKMAGVIAGILMFVIILLGLVLTFKRRRNAYSYSYYLKLAKKQKETACGSTQREMGPVGTVDKSTTKVSTLHKDDPFSTSSQDLNAFTTPSPCSFSVQGKTLQSKSLLNSYYSVSKEPVPATASIDSSHSEMAQPSLTIQTYPYGGCESVEMSYQAGQFQPAIRVADLLQHITQMKCGQGYGFKEEYEGLTEGQAAPWDTAKKDENRNKNRYGNIIAWMKVPEKSPGFFVALHPDGGDYTYFTNGFGHPDPRMVPSLDRVIIRRCLQPLPN</sequence>
<accession>A0ACC2G586</accession>
<name>A0ACC2G586_DALPE</name>
<comment type="caution">
    <text evidence="1">The sequence shown here is derived from an EMBL/GenBank/DDBJ whole genome shotgun (WGS) entry which is preliminary data.</text>
</comment>
<evidence type="ECO:0000313" key="2">
    <source>
        <dbReference type="Proteomes" id="UP001157502"/>
    </source>
</evidence>
<proteinExistence type="predicted"/>
<protein>
    <submittedName>
        <fullName evidence="1">Uncharacterized protein</fullName>
    </submittedName>
</protein>